<sequence>MNTETQPTKELFYVERKNGKIGLLTKGIVDADNVVQVDPISLRHNAICHDIEIDGEVTEIRIPLAHYIEQVEIAKAKK</sequence>
<accession>A0A2S3R166</accession>
<dbReference type="Proteomes" id="UP000237466">
    <property type="component" value="Unassembled WGS sequence"/>
</dbReference>
<dbReference type="RefSeq" id="WP_043011311.1">
    <property type="nucleotide sequence ID" value="NZ_PDGH01000101.1"/>
</dbReference>
<comment type="caution">
    <text evidence="1">The sequence shown here is derived from an EMBL/GenBank/DDBJ whole genome shotgun (WGS) entry which is preliminary data.</text>
</comment>
<evidence type="ECO:0000313" key="1">
    <source>
        <dbReference type="EMBL" id="POB46847.1"/>
    </source>
</evidence>
<protein>
    <submittedName>
        <fullName evidence="1">Uncharacterized protein</fullName>
    </submittedName>
</protein>
<dbReference type="AlphaFoldDB" id="A0A2S3R166"/>
<evidence type="ECO:0000313" key="2">
    <source>
        <dbReference type="Proteomes" id="UP000237466"/>
    </source>
</evidence>
<organism evidence="1 2">
    <name type="scientific">Vibrio vulnificus</name>
    <dbReference type="NCBI Taxonomy" id="672"/>
    <lineage>
        <taxon>Bacteria</taxon>
        <taxon>Pseudomonadati</taxon>
        <taxon>Pseudomonadota</taxon>
        <taxon>Gammaproteobacteria</taxon>
        <taxon>Vibrionales</taxon>
        <taxon>Vibrionaceae</taxon>
        <taxon>Vibrio</taxon>
    </lineage>
</organism>
<reference evidence="1 2" key="1">
    <citation type="journal article" date="2018" name="Front. Microbiol.">
        <title>Phylogeny of Vibrio vulnificus from the Analysis of the Core-Genome: Implications for Intra-Species Taxonomy.</title>
        <authorList>
            <person name="Roig F.J."/>
            <person name="Gonzalez-Candelas F."/>
            <person name="Sanjuan E."/>
            <person name="Fouz B."/>
            <person name="Feil E.J."/>
            <person name="Llorens C."/>
            <person name="Baker-Austin C."/>
            <person name="Oliver J.D."/>
            <person name="Danin-Poleg Y."/>
            <person name="Gibas C.J."/>
            <person name="Kashi Y."/>
            <person name="Gulig P.A."/>
            <person name="Morrison S.S."/>
            <person name="Amaro C."/>
        </authorList>
    </citation>
    <scope>NUCLEOTIDE SEQUENCE [LARGE SCALE GENOMIC DNA]</scope>
    <source>
        <strain evidence="1 2">CECT4608</strain>
    </source>
</reference>
<proteinExistence type="predicted"/>
<gene>
    <name evidence="1" type="ORF">CRN52_12265</name>
</gene>
<dbReference type="EMBL" id="PDGH01000101">
    <property type="protein sequence ID" value="POB46847.1"/>
    <property type="molecule type" value="Genomic_DNA"/>
</dbReference>
<name>A0A2S3R166_VIBVL</name>